<dbReference type="InterPro" id="IPR005828">
    <property type="entry name" value="MFS_sugar_transport-like"/>
</dbReference>
<dbReference type="InterPro" id="IPR036259">
    <property type="entry name" value="MFS_trans_sf"/>
</dbReference>
<feature type="transmembrane region" description="Helical" evidence="7">
    <location>
        <begin position="144"/>
        <end position="166"/>
    </location>
</feature>
<dbReference type="PANTHER" id="PTHR43045">
    <property type="entry name" value="SHIKIMATE TRANSPORTER"/>
    <property type="match status" value="1"/>
</dbReference>
<feature type="transmembrane region" description="Helical" evidence="7">
    <location>
        <begin position="178"/>
        <end position="197"/>
    </location>
</feature>
<feature type="transmembrane region" description="Helical" evidence="7">
    <location>
        <begin position="7"/>
        <end position="30"/>
    </location>
</feature>
<dbReference type="SUPFAM" id="SSF103473">
    <property type="entry name" value="MFS general substrate transporter"/>
    <property type="match status" value="1"/>
</dbReference>
<evidence type="ECO:0000313" key="10">
    <source>
        <dbReference type="Proteomes" id="UP000321685"/>
    </source>
</evidence>
<dbReference type="Pfam" id="PF07690">
    <property type="entry name" value="MFS_1"/>
    <property type="match status" value="1"/>
</dbReference>
<keyword evidence="10" id="KW-1185">Reference proteome</keyword>
<feature type="transmembrane region" description="Helical" evidence="7">
    <location>
        <begin position="298"/>
        <end position="317"/>
    </location>
</feature>
<evidence type="ECO:0000256" key="7">
    <source>
        <dbReference type="SAM" id="Phobius"/>
    </source>
</evidence>
<evidence type="ECO:0000256" key="6">
    <source>
        <dbReference type="ARBA" id="ARBA00023136"/>
    </source>
</evidence>
<gene>
    <name evidence="9" type="primary">shiA</name>
    <name evidence="9" type="ORF">PSU4_52520</name>
</gene>
<dbReference type="Gene3D" id="1.20.1250.20">
    <property type="entry name" value="MFS general substrate transporter like domains"/>
    <property type="match status" value="2"/>
</dbReference>
<reference evidence="9 10" key="1">
    <citation type="submission" date="2019-07" db="EMBL/GenBank/DDBJ databases">
        <title>Whole genome shotgun sequence of Pseudonocardia sulfidoxydans NBRC 16205.</title>
        <authorList>
            <person name="Hosoyama A."/>
            <person name="Uohara A."/>
            <person name="Ohji S."/>
            <person name="Ichikawa N."/>
        </authorList>
    </citation>
    <scope>NUCLEOTIDE SEQUENCE [LARGE SCALE GENOMIC DNA]</scope>
    <source>
        <strain evidence="9 10">NBRC 16205</strain>
    </source>
</reference>
<feature type="transmembrane region" description="Helical" evidence="7">
    <location>
        <begin position="323"/>
        <end position="351"/>
    </location>
</feature>
<dbReference type="Proteomes" id="UP000321685">
    <property type="component" value="Unassembled WGS sequence"/>
</dbReference>
<keyword evidence="4 7" id="KW-0812">Transmembrane</keyword>
<keyword evidence="5 7" id="KW-1133">Transmembrane helix</keyword>
<proteinExistence type="predicted"/>
<comment type="caution">
    <text evidence="9">The sequence shown here is derived from an EMBL/GenBank/DDBJ whole genome shotgun (WGS) entry which is preliminary data.</text>
</comment>
<evidence type="ECO:0000256" key="3">
    <source>
        <dbReference type="ARBA" id="ARBA00022475"/>
    </source>
</evidence>
<protein>
    <submittedName>
        <fullName evidence="9">MFS transporter</fullName>
    </submittedName>
</protein>
<dbReference type="InterPro" id="IPR020846">
    <property type="entry name" value="MFS_dom"/>
</dbReference>
<dbReference type="EMBL" id="BJVJ01000083">
    <property type="protein sequence ID" value="GEL26298.1"/>
    <property type="molecule type" value="Genomic_DNA"/>
</dbReference>
<accession>A0A511DTA1</accession>
<dbReference type="GO" id="GO:0005886">
    <property type="term" value="C:plasma membrane"/>
    <property type="evidence" value="ECO:0007669"/>
    <property type="project" value="UniProtKB-SubCell"/>
</dbReference>
<evidence type="ECO:0000256" key="1">
    <source>
        <dbReference type="ARBA" id="ARBA00004651"/>
    </source>
</evidence>
<feature type="transmembrane region" description="Helical" evidence="7">
    <location>
        <begin position="78"/>
        <end position="97"/>
    </location>
</feature>
<dbReference type="PROSITE" id="PS50850">
    <property type="entry name" value="MFS"/>
    <property type="match status" value="1"/>
</dbReference>
<feature type="transmembrane region" description="Helical" evidence="7">
    <location>
        <begin position="266"/>
        <end position="286"/>
    </location>
</feature>
<evidence type="ECO:0000256" key="2">
    <source>
        <dbReference type="ARBA" id="ARBA00022448"/>
    </source>
</evidence>
<dbReference type="PANTHER" id="PTHR43045:SF1">
    <property type="entry name" value="SHIKIMATE TRANSPORTER"/>
    <property type="match status" value="1"/>
</dbReference>
<feature type="domain" description="Major facilitator superfamily (MFS) profile" evidence="8">
    <location>
        <begin position="6"/>
        <end position="417"/>
    </location>
</feature>
<comment type="subcellular location">
    <subcellularLocation>
        <location evidence="1">Cell membrane</location>
        <topology evidence="1">Multi-pass membrane protein</topology>
    </subcellularLocation>
</comment>
<dbReference type="AlphaFoldDB" id="A0A511DTA1"/>
<dbReference type="CDD" id="cd17369">
    <property type="entry name" value="MFS_ShiA_like"/>
    <property type="match status" value="1"/>
</dbReference>
<feature type="transmembrane region" description="Helical" evidence="7">
    <location>
        <begin position="392"/>
        <end position="414"/>
    </location>
</feature>
<dbReference type="Pfam" id="PF00083">
    <property type="entry name" value="Sugar_tr"/>
    <property type="match status" value="1"/>
</dbReference>
<dbReference type="InterPro" id="IPR011701">
    <property type="entry name" value="MFS"/>
</dbReference>
<organism evidence="9 10">
    <name type="scientific">Pseudonocardia sulfidoxydans NBRC 16205</name>
    <dbReference type="NCBI Taxonomy" id="1223511"/>
    <lineage>
        <taxon>Bacteria</taxon>
        <taxon>Bacillati</taxon>
        <taxon>Actinomycetota</taxon>
        <taxon>Actinomycetes</taxon>
        <taxon>Pseudonocardiales</taxon>
        <taxon>Pseudonocardiaceae</taxon>
        <taxon>Pseudonocardia</taxon>
    </lineage>
</organism>
<keyword evidence="3" id="KW-1003">Cell membrane</keyword>
<keyword evidence="6 7" id="KW-0472">Membrane</keyword>
<feature type="transmembrane region" description="Helical" evidence="7">
    <location>
        <begin position="363"/>
        <end position="386"/>
    </location>
</feature>
<name>A0A511DTA1_9PSEU</name>
<feature type="transmembrane region" description="Helical" evidence="7">
    <location>
        <begin position="231"/>
        <end position="254"/>
    </location>
</feature>
<evidence type="ECO:0000313" key="9">
    <source>
        <dbReference type="EMBL" id="GEL26298.1"/>
    </source>
</evidence>
<evidence type="ECO:0000259" key="8">
    <source>
        <dbReference type="PROSITE" id="PS50850"/>
    </source>
</evidence>
<evidence type="ECO:0000256" key="4">
    <source>
        <dbReference type="ARBA" id="ARBA00022692"/>
    </source>
</evidence>
<feature type="transmembrane region" description="Helical" evidence="7">
    <location>
        <begin position="36"/>
        <end position="58"/>
    </location>
</feature>
<sequence length="417" mass="43188">MQRRRAAAASFIGATVEFYDFFLYGTAAALVFGPQFFPSFSATAGTLAALGTFLAGFVARPIGGVVMGHYGDRIGRRAMLVVSLMVVGVTTIGIGVLPTYAQIGVWAPIGLVVLRLLQGLALGGEWSGAVLMSVEHAPPGRRGLYGVFPLMGAPGGLLLGNIAFLLTSGLAGPAFTEWAWRIPFLASAVLIGVGFFLRLRVSESPAFAELARERDRSSRPLLEVLRHHPRAVLVGAGLPLAGVMSFYIFAVHMLTYMTTTVQLSRLAALIAVLAATVACLIGMFATGPLSDRFGARRVLIAGLIWLAVAAAIGVPLIDTGVPAAYLPAMVLLGIGSGAAYGPIGTMISALFPARVRFSGSSMSYQIATLVGGAPAPLIAAALVAATGTSMVVGIYIVVVVLVALTATLAFTRVVPTS</sequence>
<keyword evidence="2" id="KW-0813">Transport</keyword>
<evidence type="ECO:0000256" key="5">
    <source>
        <dbReference type="ARBA" id="ARBA00022989"/>
    </source>
</evidence>
<dbReference type="GO" id="GO:0022857">
    <property type="term" value="F:transmembrane transporter activity"/>
    <property type="evidence" value="ECO:0007669"/>
    <property type="project" value="InterPro"/>
</dbReference>